<accession>A0A8S1RRZ9</accession>
<dbReference type="AlphaFoldDB" id="A0A8S1RRZ9"/>
<keyword evidence="2" id="KW-1185">Reference proteome</keyword>
<dbReference type="EMBL" id="CAJJDN010000262">
    <property type="protein sequence ID" value="CAD8130090.1"/>
    <property type="molecule type" value="Genomic_DNA"/>
</dbReference>
<evidence type="ECO:0000313" key="1">
    <source>
        <dbReference type="EMBL" id="CAD8130090.1"/>
    </source>
</evidence>
<dbReference type="Proteomes" id="UP000692954">
    <property type="component" value="Unassembled WGS sequence"/>
</dbReference>
<sequence>MIIQSILLQKNQGYKIYLKRDYFQKEEESIRGYKKVRKQQYAVQQIWAIEHVFDGGWYLLLNAVYTKLKINFVQLNAQKFQLSLAEISVFMTEKASIIIMSLKFQSIIEKTKFQKELLQMRNKDINSYKIGRDQNRTQKISFLLIFDFMNIQVQALSLIKSDKLLKYFLLQYCSFNKKNNSYFTYQLIKSYNRLIIENQQHFNNYINNKQFYSKLFNQEQIKKLAFLKYYFQIEMIYHIFHLQSQHVAIAFYESILNFIRKTRNLVVKQELQIQLLNNNSPPIQIMFLKQQFYQYFISKRIVTLMMNNILFKHFLIIQMKITERKILQKYLLNLLKQQQECYFEERKFQLYKQNEEIQQQDLNNIFFVATQQNEYNPPSKMLSLLKKTLKIGFVLDAFKRRINQQSIYKLIIKTIIFMLIDQTVKW</sequence>
<protein>
    <submittedName>
        <fullName evidence="1">Uncharacterized protein</fullName>
    </submittedName>
</protein>
<comment type="caution">
    <text evidence="1">The sequence shown here is derived from an EMBL/GenBank/DDBJ whole genome shotgun (WGS) entry which is preliminary data.</text>
</comment>
<organism evidence="1 2">
    <name type="scientific">Paramecium sonneborni</name>
    <dbReference type="NCBI Taxonomy" id="65129"/>
    <lineage>
        <taxon>Eukaryota</taxon>
        <taxon>Sar</taxon>
        <taxon>Alveolata</taxon>
        <taxon>Ciliophora</taxon>
        <taxon>Intramacronucleata</taxon>
        <taxon>Oligohymenophorea</taxon>
        <taxon>Peniculida</taxon>
        <taxon>Parameciidae</taxon>
        <taxon>Paramecium</taxon>
    </lineage>
</organism>
<name>A0A8S1RRZ9_9CILI</name>
<reference evidence="1" key="1">
    <citation type="submission" date="2021-01" db="EMBL/GenBank/DDBJ databases">
        <authorList>
            <consortium name="Genoscope - CEA"/>
            <person name="William W."/>
        </authorList>
    </citation>
    <scope>NUCLEOTIDE SEQUENCE</scope>
</reference>
<proteinExistence type="predicted"/>
<gene>
    <name evidence="1" type="ORF">PSON_ATCC_30995.1.T2620006</name>
</gene>
<evidence type="ECO:0000313" key="2">
    <source>
        <dbReference type="Proteomes" id="UP000692954"/>
    </source>
</evidence>